<reference evidence="4" key="1">
    <citation type="submission" date="2020-04" db="EMBL/GenBank/DDBJ databases">
        <authorList>
            <person name="Zhang T."/>
        </authorList>
    </citation>
    <scope>NUCLEOTIDE SEQUENCE</scope>
    <source>
        <strain evidence="4">HKST-UBA02</strain>
    </source>
</reference>
<evidence type="ECO:0000256" key="2">
    <source>
        <dbReference type="SAM" id="SignalP"/>
    </source>
</evidence>
<evidence type="ECO:0000313" key="5">
    <source>
        <dbReference type="Proteomes" id="UP000739538"/>
    </source>
</evidence>
<feature type="domain" description="Fibronectin type-III" evidence="3">
    <location>
        <begin position="738"/>
        <end position="838"/>
    </location>
</feature>
<dbReference type="InterPro" id="IPR050713">
    <property type="entry name" value="RTP_Phos/Ushers"/>
</dbReference>
<feature type="signal peptide" evidence="2">
    <location>
        <begin position="1"/>
        <end position="25"/>
    </location>
</feature>
<protein>
    <submittedName>
        <fullName evidence="4">Fibronectin type III domain-containing protein</fullName>
    </submittedName>
</protein>
<feature type="chain" id="PRO_5037384309" evidence="2">
    <location>
        <begin position="26"/>
        <end position="838"/>
    </location>
</feature>
<evidence type="ECO:0000256" key="1">
    <source>
        <dbReference type="SAM" id="MobiDB-lite"/>
    </source>
</evidence>
<sequence>MRMIRNGLFGSWAARIGLLAGCATLALFGCSEDHSLDSVKNPADPSVSGIEPPTPSRLSADVSSRTVTLDWDLSDDTHANEVDRYRIYRLEPTDIAFQRVDSTDAPPIVLSGLDNGTIYRFRVSAVLKNGLEGNLSSSISATPGIFGIVLAGGDNSTNTRDITITAQSTGGTVGVKLGTSSDLTSASTRPFSTVLSWTLDAVDGEQTVYAQFIDAQGNSSPVVSDSIVLDRRAEILSVSASPLDVAPGETVQFRLDADEPFGEASVVLGSNERTITLRDDGTSGDQTANDGVYSRDYVAEEDLQIFEALVTGQFTDQAGNRASPRVASGRLTVSQDPTPVVLGAPQSSTPTEITLSWSQTPDAIRFSNYRVYRGTSANVYTNPARRLLTEIFSIAQTTYTDTDLDPSQTYYYVVEVRDDFGNGVPSNEVSGRTLTNTPPDAVVLDTPTEVSEDAIVLNFSRSFAEDFAEYRVFRSLQADVVNDSERRLLTRITNAATTSYTDRTELEQNRTYYYVVVVADEFGATAASNVINATTPDRLPTPVDLSEPSSVGETSVLLSWTTNDELDFERYEVRRSGTAGVSETSSLIASISDSDVSSYLDTGLTENTEYFYRVFVVDRGGNRNGSGEIQILTGNADPAAVVLAAPSEQQGAQTPSVVLSWGRSSAHDFERYRIFRDTSPGVSTASTAVRSILDPSVTSFTDRDLDDNTKYYYRVFVEDDAGGATGSNEQSITTDNRPPTAVELVVAGTTPTSITLSWTENANADFDEYRLYRGTTDSNISTLVSTFSQREQTGHTVFVTLGDETVYFFKVVVYDRDIVTGERLSTDSNVVSGQASAN</sequence>
<dbReference type="InterPro" id="IPR003961">
    <property type="entry name" value="FN3_dom"/>
</dbReference>
<feature type="domain" description="Fibronectin type-III" evidence="3">
    <location>
        <begin position="642"/>
        <end position="737"/>
    </location>
</feature>
<dbReference type="InterPro" id="IPR036116">
    <property type="entry name" value="FN3_sf"/>
</dbReference>
<feature type="domain" description="Fibronectin type-III" evidence="3">
    <location>
        <begin position="52"/>
        <end position="146"/>
    </location>
</feature>
<dbReference type="GO" id="GO:0016020">
    <property type="term" value="C:membrane"/>
    <property type="evidence" value="ECO:0007669"/>
    <property type="project" value="UniProtKB-SubCell"/>
</dbReference>
<dbReference type="PANTHER" id="PTHR46957:SF3">
    <property type="entry name" value="CYTOKINE RECEPTOR"/>
    <property type="match status" value="1"/>
</dbReference>
<dbReference type="InterPro" id="IPR013783">
    <property type="entry name" value="Ig-like_fold"/>
</dbReference>
<dbReference type="Proteomes" id="UP000739538">
    <property type="component" value="Unassembled WGS sequence"/>
</dbReference>
<dbReference type="CDD" id="cd00063">
    <property type="entry name" value="FN3"/>
    <property type="match status" value="3"/>
</dbReference>
<feature type="region of interest" description="Disordered" evidence="1">
    <location>
        <begin position="39"/>
        <end position="61"/>
    </location>
</feature>
<feature type="domain" description="Fibronectin type-III" evidence="3">
    <location>
        <begin position="336"/>
        <end position="440"/>
    </location>
</feature>
<dbReference type="AlphaFoldDB" id="A0A956NDG2"/>
<dbReference type="PANTHER" id="PTHR46957">
    <property type="entry name" value="CYTOKINE RECEPTOR"/>
    <property type="match status" value="1"/>
</dbReference>
<dbReference type="PROSITE" id="PS51257">
    <property type="entry name" value="PROKAR_LIPOPROTEIN"/>
    <property type="match status" value="1"/>
</dbReference>
<feature type="domain" description="Fibronectin type-III" evidence="3">
    <location>
        <begin position="541"/>
        <end position="639"/>
    </location>
</feature>
<evidence type="ECO:0000259" key="3">
    <source>
        <dbReference type="PROSITE" id="PS50853"/>
    </source>
</evidence>
<name>A0A956NDG2_UNCEI</name>
<evidence type="ECO:0000313" key="4">
    <source>
        <dbReference type="EMBL" id="MCA9756391.1"/>
    </source>
</evidence>
<dbReference type="Pfam" id="PF00041">
    <property type="entry name" value="fn3"/>
    <property type="match status" value="3"/>
</dbReference>
<dbReference type="SUPFAM" id="SSF49265">
    <property type="entry name" value="Fibronectin type III"/>
    <property type="match status" value="4"/>
</dbReference>
<dbReference type="Gene3D" id="2.60.40.10">
    <property type="entry name" value="Immunoglobulins"/>
    <property type="match status" value="6"/>
</dbReference>
<dbReference type="SMART" id="SM00060">
    <property type="entry name" value="FN3"/>
    <property type="match status" value="6"/>
</dbReference>
<accession>A0A956NDG2</accession>
<dbReference type="PROSITE" id="PS50853">
    <property type="entry name" value="FN3"/>
    <property type="match status" value="5"/>
</dbReference>
<proteinExistence type="predicted"/>
<comment type="caution">
    <text evidence="4">The sequence shown here is derived from an EMBL/GenBank/DDBJ whole genome shotgun (WGS) entry which is preliminary data.</text>
</comment>
<organism evidence="4 5">
    <name type="scientific">Eiseniibacteriota bacterium</name>
    <dbReference type="NCBI Taxonomy" id="2212470"/>
    <lineage>
        <taxon>Bacteria</taxon>
        <taxon>Candidatus Eiseniibacteriota</taxon>
    </lineage>
</organism>
<reference evidence="4" key="2">
    <citation type="journal article" date="2021" name="Microbiome">
        <title>Successional dynamics and alternative stable states in a saline activated sludge microbial community over 9 years.</title>
        <authorList>
            <person name="Wang Y."/>
            <person name="Ye J."/>
            <person name="Ju F."/>
            <person name="Liu L."/>
            <person name="Boyd J.A."/>
            <person name="Deng Y."/>
            <person name="Parks D.H."/>
            <person name="Jiang X."/>
            <person name="Yin X."/>
            <person name="Woodcroft B.J."/>
            <person name="Tyson G.W."/>
            <person name="Hugenholtz P."/>
            <person name="Polz M.F."/>
            <person name="Zhang T."/>
        </authorList>
    </citation>
    <scope>NUCLEOTIDE SEQUENCE</scope>
    <source>
        <strain evidence="4">HKST-UBA02</strain>
    </source>
</reference>
<dbReference type="NCBIfam" id="NF041940">
    <property type="entry name" value="choice_anch_X"/>
    <property type="match status" value="1"/>
</dbReference>
<keyword evidence="2" id="KW-0732">Signal</keyword>
<dbReference type="EMBL" id="JAGQHS010000051">
    <property type="protein sequence ID" value="MCA9756391.1"/>
    <property type="molecule type" value="Genomic_DNA"/>
</dbReference>
<gene>
    <name evidence="4" type="ORF">KDA27_11370</name>
</gene>